<dbReference type="AlphaFoldDB" id="A0A5B7GUZ3"/>
<organism evidence="1 2">
    <name type="scientific">Portunus trituberculatus</name>
    <name type="common">Swimming crab</name>
    <name type="synonym">Neptunus trituberculatus</name>
    <dbReference type="NCBI Taxonomy" id="210409"/>
    <lineage>
        <taxon>Eukaryota</taxon>
        <taxon>Metazoa</taxon>
        <taxon>Ecdysozoa</taxon>
        <taxon>Arthropoda</taxon>
        <taxon>Crustacea</taxon>
        <taxon>Multicrustacea</taxon>
        <taxon>Malacostraca</taxon>
        <taxon>Eumalacostraca</taxon>
        <taxon>Eucarida</taxon>
        <taxon>Decapoda</taxon>
        <taxon>Pleocyemata</taxon>
        <taxon>Brachyura</taxon>
        <taxon>Eubrachyura</taxon>
        <taxon>Portunoidea</taxon>
        <taxon>Portunidae</taxon>
        <taxon>Portuninae</taxon>
        <taxon>Portunus</taxon>
    </lineage>
</organism>
<proteinExistence type="predicted"/>
<dbReference type="Proteomes" id="UP000324222">
    <property type="component" value="Unassembled WGS sequence"/>
</dbReference>
<comment type="caution">
    <text evidence="1">The sequence shown here is derived from an EMBL/GenBank/DDBJ whole genome shotgun (WGS) entry which is preliminary data.</text>
</comment>
<dbReference type="EMBL" id="VSRR010019916">
    <property type="protein sequence ID" value="MPC62652.1"/>
    <property type="molecule type" value="Genomic_DNA"/>
</dbReference>
<evidence type="ECO:0000313" key="1">
    <source>
        <dbReference type="EMBL" id="MPC62652.1"/>
    </source>
</evidence>
<dbReference type="OrthoDB" id="408631at2759"/>
<evidence type="ECO:0000313" key="2">
    <source>
        <dbReference type="Proteomes" id="UP000324222"/>
    </source>
</evidence>
<gene>
    <name evidence="1" type="ORF">E2C01_056741</name>
</gene>
<protein>
    <recommendedName>
        <fullName evidence="3">Hormone-sensitive lipase</fullName>
    </recommendedName>
</protein>
<name>A0A5B7GUZ3_PORTR</name>
<sequence length="108" mass="11594">MAKTLKSLGVPVTLDILHQLPHGFLSLSMVSQDAHMGCKRSVRHIRQLLGLDDTPGSPTAADAAAAAASNNATDKLCQGLYPHNEMLIPCQCIVPVVYHDNQQHNDVA</sequence>
<accession>A0A5B7GUZ3</accession>
<keyword evidence="2" id="KW-1185">Reference proteome</keyword>
<evidence type="ECO:0008006" key="3">
    <source>
        <dbReference type="Google" id="ProtNLM"/>
    </source>
</evidence>
<reference evidence="1 2" key="1">
    <citation type="submission" date="2019-05" db="EMBL/GenBank/DDBJ databases">
        <title>Another draft genome of Portunus trituberculatus and its Hox gene families provides insights of decapod evolution.</title>
        <authorList>
            <person name="Jeong J.-H."/>
            <person name="Song I."/>
            <person name="Kim S."/>
            <person name="Choi T."/>
            <person name="Kim D."/>
            <person name="Ryu S."/>
            <person name="Kim W."/>
        </authorList>
    </citation>
    <scope>NUCLEOTIDE SEQUENCE [LARGE SCALE GENOMIC DNA]</scope>
    <source>
        <tissue evidence="1">Muscle</tissue>
    </source>
</reference>